<gene>
    <name evidence="5" type="ORF">H7C18_26185</name>
</gene>
<dbReference type="Gene3D" id="3.40.50.300">
    <property type="entry name" value="P-loop containing nucleotide triphosphate hydrolases"/>
    <property type="match status" value="1"/>
</dbReference>
<dbReference type="InterPro" id="IPR050166">
    <property type="entry name" value="ABC_transporter_ATP-bind"/>
</dbReference>
<dbReference type="GO" id="GO:0016887">
    <property type="term" value="F:ATP hydrolysis activity"/>
    <property type="evidence" value="ECO:0007669"/>
    <property type="project" value="InterPro"/>
</dbReference>
<dbReference type="Pfam" id="PF00005">
    <property type="entry name" value="ABC_tran"/>
    <property type="match status" value="1"/>
</dbReference>
<dbReference type="EMBL" id="JACJVO010000033">
    <property type="protein sequence ID" value="MBB6734420.1"/>
    <property type="molecule type" value="Genomic_DNA"/>
</dbReference>
<dbReference type="RefSeq" id="WP_185132079.1">
    <property type="nucleotide sequence ID" value="NZ_JACJVO010000033.1"/>
</dbReference>
<dbReference type="Proteomes" id="UP000564644">
    <property type="component" value="Unassembled WGS sequence"/>
</dbReference>
<keyword evidence="3 5" id="KW-0067">ATP-binding</keyword>
<name>A0A7X0SQR7_9BACL</name>
<dbReference type="PANTHER" id="PTHR42788:SF13">
    <property type="entry name" value="ALIPHATIC SULFONATES IMPORT ATP-BINDING PROTEIN SSUB"/>
    <property type="match status" value="1"/>
</dbReference>
<accession>A0A7X0SQR7</accession>
<dbReference type="InterPro" id="IPR017871">
    <property type="entry name" value="ABC_transporter-like_CS"/>
</dbReference>
<evidence type="ECO:0000259" key="4">
    <source>
        <dbReference type="PROSITE" id="PS50893"/>
    </source>
</evidence>
<dbReference type="PANTHER" id="PTHR42788">
    <property type="entry name" value="TAURINE IMPORT ATP-BINDING PROTEIN-RELATED"/>
    <property type="match status" value="1"/>
</dbReference>
<dbReference type="CDD" id="cd03293">
    <property type="entry name" value="ABC_NrtD_SsuB_transporters"/>
    <property type="match status" value="1"/>
</dbReference>
<evidence type="ECO:0000256" key="3">
    <source>
        <dbReference type="ARBA" id="ARBA00022840"/>
    </source>
</evidence>
<evidence type="ECO:0000256" key="1">
    <source>
        <dbReference type="ARBA" id="ARBA00022448"/>
    </source>
</evidence>
<dbReference type="InterPro" id="IPR027417">
    <property type="entry name" value="P-loop_NTPase"/>
</dbReference>
<feature type="domain" description="ABC transporter" evidence="4">
    <location>
        <begin position="11"/>
        <end position="240"/>
    </location>
</feature>
<comment type="caution">
    <text evidence="5">The sequence shown here is derived from an EMBL/GenBank/DDBJ whole genome shotgun (WGS) entry which is preliminary data.</text>
</comment>
<protein>
    <submittedName>
        <fullName evidence="5">ABC transporter ATP-binding protein</fullName>
    </submittedName>
</protein>
<reference evidence="5 6" key="1">
    <citation type="submission" date="2020-08" db="EMBL/GenBank/DDBJ databases">
        <title>Cohnella phylogeny.</title>
        <authorList>
            <person name="Dunlap C."/>
        </authorList>
    </citation>
    <scope>NUCLEOTIDE SEQUENCE [LARGE SCALE GENOMIC DNA]</scope>
    <source>
        <strain evidence="5 6">CBP 2801</strain>
    </source>
</reference>
<sequence>MANDNQAKLSIRDLKVEFRAKGRNTVALDGVHLDVKDGEFVSVVGPSGCGKSTLLKVVTGLLQPASGGAFIDGQPIDGVPDRVGMVFQNDALLPWKTVVQNVRLPLAIKGLPDKEQRREAERLLKLVGLEGFASFYPKQLSGGMRKRVALARTFAYDPDIYLMDEPFGPLDAQTRVKIGEEFLRMWESVGKSVLFITHDIEEAIALSDRVIVMSPRPGRIKAEFPIQLARPRPFYDIRFDPVFKELQKEIWAQMSDGASGGVH</sequence>
<evidence type="ECO:0000256" key="2">
    <source>
        <dbReference type="ARBA" id="ARBA00022741"/>
    </source>
</evidence>
<dbReference type="PROSITE" id="PS00211">
    <property type="entry name" value="ABC_TRANSPORTER_1"/>
    <property type="match status" value="1"/>
</dbReference>
<dbReference type="SMART" id="SM00382">
    <property type="entry name" value="AAA"/>
    <property type="match status" value="1"/>
</dbReference>
<dbReference type="AlphaFoldDB" id="A0A7X0SQR7"/>
<dbReference type="GO" id="GO:0005524">
    <property type="term" value="F:ATP binding"/>
    <property type="evidence" value="ECO:0007669"/>
    <property type="project" value="UniProtKB-KW"/>
</dbReference>
<keyword evidence="2" id="KW-0547">Nucleotide-binding</keyword>
<evidence type="ECO:0000313" key="5">
    <source>
        <dbReference type="EMBL" id="MBB6734420.1"/>
    </source>
</evidence>
<keyword evidence="6" id="KW-1185">Reference proteome</keyword>
<proteinExistence type="predicted"/>
<keyword evidence="1" id="KW-0813">Transport</keyword>
<dbReference type="InterPro" id="IPR003439">
    <property type="entry name" value="ABC_transporter-like_ATP-bd"/>
</dbReference>
<dbReference type="PROSITE" id="PS50893">
    <property type="entry name" value="ABC_TRANSPORTER_2"/>
    <property type="match status" value="1"/>
</dbReference>
<dbReference type="InterPro" id="IPR003593">
    <property type="entry name" value="AAA+_ATPase"/>
</dbReference>
<evidence type="ECO:0000313" key="6">
    <source>
        <dbReference type="Proteomes" id="UP000564644"/>
    </source>
</evidence>
<dbReference type="SUPFAM" id="SSF52540">
    <property type="entry name" value="P-loop containing nucleoside triphosphate hydrolases"/>
    <property type="match status" value="1"/>
</dbReference>
<organism evidence="5 6">
    <name type="scientific">Cohnella zeiphila</name>
    <dbReference type="NCBI Taxonomy" id="2761120"/>
    <lineage>
        <taxon>Bacteria</taxon>
        <taxon>Bacillati</taxon>
        <taxon>Bacillota</taxon>
        <taxon>Bacilli</taxon>
        <taxon>Bacillales</taxon>
        <taxon>Paenibacillaceae</taxon>
        <taxon>Cohnella</taxon>
    </lineage>
</organism>